<dbReference type="AlphaFoldDB" id="A0A517SMK9"/>
<dbReference type="Proteomes" id="UP000315700">
    <property type="component" value="Chromosome"/>
</dbReference>
<dbReference type="KEGG" id="ccos:Pan44_54280"/>
<proteinExistence type="predicted"/>
<evidence type="ECO:0000313" key="2">
    <source>
        <dbReference type="EMBL" id="QDT57359.1"/>
    </source>
</evidence>
<evidence type="ECO:0000313" key="3">
    <source>
        <dbReference type="Proteomes" id="UP000315700"/>
    </source>
</evidence>
<reference evidence="2 3" key="1">
    <citation type="submission" date="2019-02" db="EMBL/GenBank/DDBJ databases">
        <title>Deep-cultivation of Planctomycetes and their phenomic and genomic characterization uncovers novel biology.</title>
        <authorList>
            <person name="Wiegand S."/>
            <person name="Jogler M."/>
            <person name="Boedeker C."/>
            <person name="Pinto D."/>
            <person name="Vollmers J."/>
            <person name="Rivas-Marin E."/>
            <person name="Kohn T."/>
            <person name="Peeters S.H."/>
            <person name="Heuer A."/>
            <person name="Rast P."/>
            <person name="Oberbeckmann S."/>
            <person name="Bunk B."/>
            <person name="Jeske O."/>
            <person name="Meyerdierks A."/>
            <person name="Storesund J.E."/>
            <person name="Kallscheuer N."/>
            <person name="Luecker S."/>
            <person name="Lage O.M."/>
            <person name="Pohl T."/>
            <person name="Merkel B.J."/>
            <person name="Hornburger P."/>
            <person name="Mueller R.-W."/>
            <person name="Bruemmer F."/>
            <person name="Labrenz M."/>
            <person name="Spormann A.M."/>
            <person name="Op den Camp H."/>
            <person name="Overmann J."/>
            <person name="Amann R."/>
            <person name="Jetten M.S.M."/>
            <person name="Mascher T."/>
            <person name="Medema M.H."/>
            <person name="Devos D.P."/>
            <person name="Kaster A.-K."/>
            <person name="Ovreas L."/>
            <person name="Rohde M."/>
            <person name="Galperin M.Y."/>
            <person name="Jogler C."/>
        </authorList>
    </citation>
    <scope>NUCLEOTIDE SEQUENCE [LARGE SCALE GENOMIC DNA]</scope>
    <source>
        <strain evidence="2 3">Pan44</strain>
    </source>
</reference>
<sequence>MGALQVQWSALTRAPIDPGHIRTTLSVCDRWSRVGFPWPVATTATSFARRDPMAERQIIVRCAEGKWSAAYSDRPEERFYGTSMDEALDRLKRSADDVENTGNRPESDDKTR</sequence>
<dbReference type="InParanoid" id="A0A517SMK9"/>
<accession>A0A517SMK9</accession>
<organism evidence="2 3">
    <name type="scientific">Caulifigura coniformis</name>
    <dbReference type="NCBI Taxonomy" id="2527983"/>
    <lineage>
        <taxon>Bacteria</taxon>
        <taxon>Pseudomonadati</taxon>
        <taxon>Planctomycetota</taxon>
        <taxon>Planctomycetia</taxon>
        <taxon>Planctomycetales</taxon>
        <taxon>Planctomycetaceae</taxon>
        <taxon>Caulifigura</taxon>
    </lineage>
</organism>
<gene>
    <name evidence="2" type="ORF">Pan44_54280</name>
</gene>
<name>A0A517SMK9_9PLAN</name>
<evidence type="ECO:0000256" key="1">
    <source>
        <dbReference type="SAM" id="MobiDB-lite"/>
    </source>
</evidence>
<protein>
    <submittedName>
        <fullName evidence="2">Uncharacterized protein</fullName>
    </submittedName>
</protein>
<dbReference type="EMBL" id="CP036271">
    <property type="protein sequence ID" value="QDT57359.1"/>
    <property type="molecule type" value="Genomic_DNA"/>
</dbReference>
<keyword evidence="3" id="KW-1185">Reference proteome</keyword>
<feature type="region of interest" description="Disordered" evidence="1">
    <location>
        <begin position="90"/>
        <end position="112"/>
    </location>
</feature>